<organism evidence="1 2">
    <name type="scientific">Melipona bicolor</name>
    <dbReference type="NCBI Taxonomy" id="60889"/>
    <lineage>
        <taxon>Eukaryota</taxon>
        <taxon>Metazoa</taxon>
        <taxon>Ecdysozoa</taxon>
        <taxon>Arthropoda</taxon>
        <taxon>Hexapoda</taxon>
        <taxon>Insecta</taxon>
        <taxon>Pterygota</taxon>
        <taxon>Neoptera</taxon>
        <taxon>Endopterygota</taxon>
        <taxon>Hymenoptera</taxon>
        <taxon>Apocrita</taxon>
        <taxon>Aculeata</taxon>
        <taxon>Apoidea</taxon>
        <taxon>Anthophila</taxon>
        <taxon>Apidae</taxon>
        <taxon>Melipona</taxon>
    </lineage>
</organism>
<dbReference type="AlphaFoldDB" id="A0AA40FMY4"/>
<dbReference type="EMBL" id="JAHYIQ010000026">
    <property type="protein sequence ID" value="KAK1121634.1"/>
    <property type="molecule type" value="Genomic_DNA"/>
</dbReference>
<reference evidence="1" key="1">
    <citation type="submission" date="2021-10" db="EMBL/GenBank/DDBJ databases">
        <title>Melipona bicolor Genome sequencing and assembly.</title>
        <authorList>
            <person name="Araujo N.S."/>
            <person name="Arias M.C."/>
        </authorList>
    </citation>
    <scope>NUCLEOTIDE SEQUENCE</scope>
    <source>
        <strain evidence="1">USP_2M_L1-L4_2017</strain>
        <tissue evidence="1">Whole body</tissue>
    </source>
</reference>
<feature type="non-terminal residue" evidence="1">
    <location>
        <position position="71"/>
    </location>
</feature>
<keyword evidence="2" id="KW-1185">Reference proteome</keyword>
<dbReference type="Proteomes" id="UP001177670">
    <property type="component" value="Unassembled WGS sequence"/>
</dbReference>
<evidence type="ECO:0000313" key="2">
    <source>
        <dbReference type="Proteomes" id="UP001177670"/>
    </source>
</evidence>
<accession>A0AA40FMY4</accession>
<evidence type="ECO:0000313" key="1">
    <source>
        <dbReference type="EMBL" id="KAK1121634.1"/>
    </source>
</evidence>
<protein>
    <submittedName>
        <fullName evidence="1">Uncharacterized protein</fullName>
    </submittedName>
</protein>
<proteinExistence type="predicted"/>
<name>A0AA40FMY4_9HYME</name>
<gene>
    <name evidence="1" type="ORF">K0M31_010422</name>
</gene>
<comment type="caution">
    <text evidence="1">The sequence shown here is derived from an EMBL/GenBank/DDBJ whole genome shotgun (WGS) entry which is preliminary data.</text>
</comment>
<sequence length="71" mass="8299">MPQFDYVSKLLSRKNNGMPTVLPYFSPNRNLPTRYARLKSTAVIECECLPSTLDRFLFLFLSLKDQRAEQK</sequence>